<dbReference type="EMBL" id="ML737893">
    <property type="protein sequence ID" value="KAE8358461.1"/>
    <property type="molecule type" value="Genomic_DNA"/>
</dbReference>
<comment type="catalytic activity">
    <reaction evidence="17">
        <text>ergosterol + NADP(+) = ergosta-5,7,22,24(28)-tetraen-3beta-ol + NADPH + H(+)</text>
        <dbReference type="Rhea" id="RHEA:18501"/>
        <dbReference type="ChEBI" id="CHEBI:15378"/>
        <dbReference type="ChEBI" id="CHEBI:16933"/>
        <dbReference type="ChEBI" id="CHEBI:18249"/>
        <dbReference type="ChEBI" id="CHEBI:57783"/>
        <dbReference type="ChEBI" id="CHEBI:58349"/>
        <dbReference type="EC" id="1.3.1.71"/>
    </reaction>
    <physiologicalReaction direction="right-to-left" evidence="17">
        <dbReference type="Rhea" id="RHEA:18503"/>
    </physiologicalReaction>
</comment>
<feature type="transmembrane region" description="Helical" evidence="18">
    <location>
        <begin position="281"/>
        <end position="297"/>
    </location>
</feature>
<evidence type="ECO:0000256" key="7">
    <source>
        <dbReference type="ARBA" id="ARBA00022955"/>
    </source>
</evidence>
<feature type="region of interest" description="Disordered" evidence="19">
    <location>
        <begin position="1"/>
        <end position="31"/>
    </location>
</feature>
<evidence type="ECO:0000256" key="8">
    <source>
        <dbReference type="ARBA" id="ARBA00022989"/>
    </source>
</evidence>
<dbReference type="GO" id="GO:0005789">
    <property type="term" value="C:endoplasmic reticulum membrane"/>
    <property type="evidence" value="ECO:0007669"/>
    <property type="project" value="UniProtKB-SubCell"/>
</dbReference>
<dbReference type="InterPro" id="IPR018083">
    <property type="entry name" value="Sterol_reductase_CS"/>
</dbReference>
<feature type="transmembrane region" description="Helical" evidence="18">
    <location>
        <begin position="72"/>
        <end position="94"/>
    </location>
</feature>
<keyword evidence="3 18" id="KW-0444">Lipid biosynthesis</keyword>
<evidence type="ECO:0000256" key="11">
    <source>
        <dbReference type="ARBA" id="ARBA00023098"/>
    </source>
</evidence>
<evidence type="ECO:0000256" key="17">
    <source>
        <dbReference type="ARBA" id="ARBA00048918"/>
    </source>
</evidence>
<keyword evidence="4 18" id="KW-0812">Transmembrane</keyword>
<evidence type="ECO:0000256" key="6">
    <source>
        <dbReference type="ARBA" id="ARBA00022857"/>
    </source>
</evidence>
<comment type="pathway">
    <text evidence="15 18">Steroid metabolism; ergosterol biosynthesis.</text>
</comment>
<sequence length="434" mass="50414">MVSMQRKTPADALAAKRAKEDESDTHTSIDGASDEFEFGGSFGAALLMTGFPLLMWYILIYEGAYPTAKAWAIYWTFFILEAVMYCYMPGVSSVGRPLKHEGGKKLPYYCSAYCSFYATLTIAAVLHFTRVFPLYTLIDEFGSIMSVAILSGYLNSSIVYIQAILRGRTHRLSGSPVYDFFMGAELNPRIGILDFKMFYEVRIPWFILFLITCSAAARQYDIYGYVSAEAEQMIITSWDMYFEKLGFLLTFWNMAGVPFTYCHCALYLANHDPSEYRWNRYCLSAFAVLYIFFYWVWDSSNGQKNAFRHQEKGQLFKRNTFPQVPWQAIKNPKVIETDTGDNIMVDGWFAIVRKPNYVPDMFFSMSWGLITGFKSPFPWFYFIFFMIMIIHRTNRDINRCRRKYGEAWKRYEREVPYLFIPVSLQMANLGGQNC</sequence>
<evidence type="ECO:0000256" key="16">
    <source>
        <dbReference type="ARBA" id="ARBA00038892"/>
    </source>
</evidence>
<protein>
    <recommendedName>
        <fullName evidence="16 18">Delta(24(24(1)))-sterol reductase</fullName>
        <ecNumber evidence="16 18">1.3.1.71</ecNumber>
    </recommendedName>
    <alternativeName>
        <fullName evidence="18">C-24(28) sterol reductase</fullName>
    </alternativeName>
    <alternativeName>
        <fullName evidence="18">Sterol Delta(24(28))-reductase</fullName>
    </alternativeName>
</protein>
<reference evidence="20 21" key="1">
    <citation type="submission" date="2019-04" db="EMBL/GenBank/DDBJ databases">
        <title>Friends and foes A comparative genomics studyof 23 Aspergillus species from section Flavi.</title>
        <authorList>
            <consortium name="DOE Joint Genome Institute"/>
            <person name="Kjaerbolling I."/>
            <person name="Vesth T."/>
            <person name="Frisvad J.C."/>
            <person name="Nybo J.L."/>
            <person name="Theobald S."/>
            <person name="Kildgaard S."/>
            <person name="Isbrandt T."/>
            <person name="Kuo A."/>
            <person name="Sato A."/>
            <person name="Lyhne E.K."/>
            <person name="Kogle M.E."/>
            <person name="Wiebenga A."/>
            <person name="Kun R.S."/>
            <person name="Lubbers R.J."/>
            <person name="Makela M.R."/>
            <person name="Barry K."/>
            <person name="Chovatia M."/>
            <person name="Clum A."/>
            <person name="Daum C."/>
            <person name="Haridas S."/>
            <person name="He G."/>
            <person name="LaButti K."/>
            <person name="Lipzen A."/>
            <person name="Mondo S."/>
            <person name="Riley R."/>
            <person name="Salamov A."/>
            <person name="Simmons B.A."/>
            <person name="Magnuson J.K."/>
            <person name="Henrissat B."/>
            <person name="Mortensen U.H."/>
            <person name="Larsen T.O."/>
            <person name="Devries R.P."/>
            <person name="Grigoriev I.V."/>
            <person name="Machida M."/>
            <person name="Baker S.E."/>
            <person name="Andersen M.R."/>
        </authorList>
    </citation>
    <scope>NUCLEOTIDE SEQUENCE [LARGE SCALE GENOMIC DNA]</scope>
    <source>
        <strain evidence="20 21">CBS 763.97</strain>
    </source>
</reference>
<proteinExistence type="inferred from homology"/>
<evidence type="ECO:0000256" key="3">
    <source>
        <dbReference type="ARBA" id="ARBA00022516"/>
    </source>
</evidence>
<comment type="subcellular location">
    <subcellularLocation>
        <location evidence="1">Endoplasmic reticulum membrane</location>
        <topology evidence="1">Multi-pass membrane protein</topology>
    </subcellularLocation>
</comment>
<feature type="transmembrane region" description="Helical" evidence="18">
    <location>
        <begin position="377"/>
        <end position="394"/>
    </location>
</feature>
<dbReference type="RefSeq" id="XP_031921542.1">
    <property type="nucleotide sequence ID" value="XM_032071221.1"/>
</dbReference>
<feature type="transmembrane region" description="Helical" evidence="18">
    <location>
        <begin position="141"/>
        <end position="161"/>
    </location>
</feature>
<comment type="similarity">
    <text evidence="2 18">Belongs to the ERG4/ERG24 family.</text>
</comment>
<dbReference type="Gene3D" id="1.20.120.1630">
    <property type="match status" value="1"/>
</dbReference>
<evidence type="ECO:0000256" key="2">
    <source>
        <dbReference type="ARBA" id="ARBA00005402"/>
    </source>
</evidence>
<keyword evidence="9 18" id="KW-0560">Oxidoreductase</keyword>
<organism evidence="20 21">
    <name type="scientific">Aspergillus caelatus</name>
    <dbReference type="NCBI Taxonomy" id="61420"/>
    <lineage>
        <taxon>Eukaryota</taxon>
        <taxon>Fungi</taxon>
        <taxon>Dikarya</taxon>
        <taxon>Ascomycota</taxon>
        <taxon>Pezizomycotina</taxon>
        <taxon>Eurotiomycetes</taxon>
        <taxon>Eurotiomycetidae</taxon>
        <taxon>Eurotiales</taxon>
        <taxon>Aspergillaceae</taxon>
        <taxon>Aspergillus</taxon>
        <taxon>Aspergillus subgen. Circumdati</taxon>
    </lineage>
</organism>
<evidence type="ECO:0000256" key="15">
    <source>
        <dbReference type="ARBA" id="ARBA00029435"/>
    </source>
</evidence>
<dbReference type="OrthoDB" id="5326588at2759"/>
<evidence type="ECO:0000256" key="10">
    <source>
        <dbReference type="ARBA" id="ARBA00023011"/>
    </source>
</evidence>
<gene>
    <name evidence="20" type="ORF">BDV27DRAFT_150403</name>
</gene>
<feature type="transmembrane region" description="Helical" evidence="18">
    <location>
        <begin position="106"/>
        <end position="129"/>
    </location>
</feature>
<dbReference type="GO" id="GO:0000246">
    <property type="term" value="F:Delta24(24-1) sterol reductase activity"/>
    <property type="evidence" value="ECO:0007669"/>
    <property type="project" value="UniProtKB-EC"/>
</dbReference>
<evidence type="ECO:0000256" key="1">
    <source>
        <dbReference type="ARBA" id="ARBA00004477"/>
    </source>
</evidence>
<keyword evidence="14 18" id="KW-0753">Steroid metabolism</keyword>
<feature type="transmembrane region" description="Helical" evidence="18">
    <location>
        <begin position="205"/>
        <end position="226"/>
    </location>
</feature>
<dbReference type="PROSITE" id="PS01017">
    <property type="entry name" value="STEROL_REDUCT_1"/>
    <property type="match status" value="1"/>
</dbReference>
<evidence type="ECO:0000256" key="4">
    <source>
        <dbReference type="ARBA" id="ARBA00022692"/>
    </source>
</evidence>
<keyword evidence="6" id="KW-0521">NADP</keyword>
<keyword evidence="12 18" id="KW-0472">Membrane</keyword>
<evidence type="ECO:0000256" key="19">
    <source>
        <dbReference type="SAM" id="MobiDB-lite"/>
    </source>
</evidence>
<dbReference type="EC" id="1.3.1.71" evidence="16 18"/>
<dbReference type="Proteomes" id="UP000326268">
    <property type="component" value="Unassembled WGS sequence"/>
</dbReference>
<keyword evidence="8 18" id="KW-1133">Transmembrane helix</keyword>
<dbReference type="FunFam" id="1.20.120.1630:FF:000003">
    <property type="entry name" value="C-24(28) sterol reductase"/>
    <property type="match status" value="1"/>
</dbReference>
<evidence type="ECO:0000256" key="14">
    <source>
        <dbReference type="ARBA" id="ARBA00023221"/>
    </source>
</evidence>
<dbReference type="PROSITE" id="PS01018">
    <property type="entry name" value="STEROL_REDUCT_2"/>
    <property type="match status" value="1"/>
</dbReference>
<keyword evidence="7 18" id="KW-0752">Steroid biosynthesis</keyword>
<keyword evidence="5" id="KW-0256">Endoplasmic reticulum</keyword>
<keyword evidence="11 18" id="KW-0443">Lipid metabolism</keyword>
<evidence type="ECO:0000256" key="12">
    <source>
        <dbReference type="ARBA" id="ARBA00023136"/>
    </source>
</evidence>
<dbReference type="PANTHER" id="PTHR21257">
    <property type="entry name" value="DELTA(14)-STEROL REDUCTASE"/>
    <property type="match status" value="1"/>
</dbReference>
<accession>A0A5N6ZLG5</accession>
<name>A0A5N6ZLG5_9EURO</name>
<keyword evidence="21" id="KW-1185">Reference proteome</keyword>
<evidence type="ECO:0000256" key="18">
    <source>
        <dbReference type="RuleBase" id="RU369120"/>
    </source>
</evidence>
<evidence type="ECO:0000256" key="13">
    <source>
        <dbReference type="ARBA" id="ARBA00023166"/>
    </source>
</evidence>
<keyword evidence="13 18" id="KW-1207">Sterol metabolism</keyword>
<feature type="transmembrane region" description="Helical" evidence="18">
    <location>
        <begin position="42"/>
        <end position="60"/>
    </location>
</feature>
<evidence type="ECO:0000256" key="9">
    <source>
        <dbReference type="ARBA" id="ARBA00023002"/>
    </source>
</evidence>
<feature type="compositionally biased region" description="Basic and acidic residues" evidence="19">
    <location>
        <begin position="17"/>
        <end position="27"/>
    </location>
</feature>
<dbReference type="AlphaFoldDB" id="A0A5N6ZLG5"/>
<evidence type="ECO:0000256" key="5">
    <source>
        <dbReference type="ARBA" id="ARBA00022824"/>
    </source>
</evidence>
<keyword evidence="10 18" id="KW-0756">Sterol biosynthesis</keyword>
<dbReference type="GeneID" id="43655667"/>
<dbReference type="InterPro" id="IPR001171">
    <property type="entry name" value="ERG24_DHCR-like"/>
</dbReference>
<feature type="transmembrane region" description="Helical" evidence="18">
    <location>
        <begin position="246"/>
        <end position="269"/>
    </location>
</feature>
<dbReference type="GO" id="GO:0006696">
    <property type="term" value="P:ergosterol biosynthetic process"/>
    <property type="evidence" value="ECO:0007669"/>
    <property type="project" value="UniProtKB-ARBA"/>
</dbReference>
<dbReference type="PANTHER" id="PTHR21257:SF31">
    <property type="entry name" value="DELTA(24(24(1)))-STEROL REDUCTASE ERG4"/>
    <property type="match status" value="1"/>
</dbReference>
<dbReference type="Pfam" id="PF01222">
    <property type="entry name" value="ERG4_ERG24"/>
    <property type="match status" value="1"/>
</dbReference>
<evidence type="ECO:0000313" key="21">
    <source>
        <dbReference type="Proteomes" id="UP000326268"/>
    </source>
</evidence>
<evidence type="ECO:0000313" key="20">
    <source>
        <dbReference type="EMBL" id="KAE8358461.1"/>
    </source>
</evidence>